<evidence type="ECO:0000259" key="2">
    <source>
        <dbReference type="Pfam" id="PF01402"/>
    </source>
</evidence>
<dbReference type="EMBL" id="FOIS01000001">
    <property type="protein sequence ID" value="SEV87365.1"/>
    <property type="molecule type" value="Genomic_DNA"/>
</dbReference>
<feature type="domain" description="Ribbon-helix-helix protein CopG" evidence="2">
    <location>
        <begin position="27"/>
        <end position="65"/>
    </location>
</feature>
<keyword evidence="4" id="KW-1185">Reference proteome</keyword>
<proteinExistence type="predicted"/>
<dbReference type="SUPFAM" id="SSF47598">
    <property type="entry name" value="Ribbon-helix-helix"/>
    <property type="match status" value="1"/>
</dbReference>
<dbReference type="CDD" id="cd22231">
    <property type="entry name" value="RHH_NikR_HicB-like"/>
    <property type="match status" value="1"/>
</dbReference>
<dbReference type="GO" id="GO:0006355">
    <property type="term" value="P:regulation of DNA-templated transcription"/>
    <property type="evidence" value="ECO:0007669"/>
    <property type="project" value="InterPro"/>
</dbReference>
<dbReference type="Gene3D" id="1.10.1220.10">
    <property type="entry name" value="Met repressor-like"/>
    <property type="match status" value="1"/>
</dbReference>
<accession>A0A1I0MG83</accession>
<evidence type="ECO:0000256" key="1">
    <source>
        <dbReference type="SAM" id="MobiDB-lite"/>
    </source>
</evidence>
<dbReference type="InterPro" id="IPR013321">
    <property type="entry name" value="Arc_rbn_hlx_hlx"/>
</dbReference>
<feature type="region of interest" description="Disordered" evidence="1">
    <location>
        <begin position="1"/>
        <end position="22"/>
    </location>
</feature>
<organism evidence="3 4">
    <name type="scientific">Natrinema salifodinae</name>
    <dbReference type="NCBI Taxonomy" id="1202768"/>
    <lineage>
        <taxon>Archaea</taxon>
        <taxon>Methanobacteriati</taxon>
        <taxon>Methanobacteriota</taxon>
        <taxon>Stenosarchaea group</taxon>
        <taxon>Halobacteria</taxon>
        <taxon>Halobacteriales</taxon>
        <taxon>Natrialbaceae</taxon>
        <taxon>Natrinema</taxon>
    </lineage>
</organism>
<dbReference type="eggNOG" id="arCOG01009">
    <property type="taxonomic scope" value="Archaea"/>
</dbReference>
<evidence type="ECO:0000313" key="4">
    <source>
        <dbReference type="Proteomes" id="UP000183275"/>
    </source>
</evidence>
<dbReference type="RefSeq" id="WP_049990887.1">
    <property type="nucleotide sequence ID" value="NZ_FOIS01000001.1"/>
</dbReference>
<dbReference type="InterPro" id="IPR010985">
    <property type="entry name" value="Ribbon_hlx_hlx"/>
</dbReference>
<dbReference type="OrthoDB" id="177176at2157"/>
<dbReference type="Pfam" id="PF01402">
    <property type="entry name" value="RHH_1"/>
    <property type="match status" value="1"/>
</dbReference>
<reference evidence="4" key="1">
    <citation type="submission" date="2016-10" db="EMBL/GenBank/DDBJ databases">
        <authorList>
            <person name="Varghese N."/>
        </authorList>
    </citation>
    <scope>NUCLEOTIDE SEQUENCE [LARGE SCALE GENOMIC DNA]</scope>
    <source>
        <strain evidence="4">CGMCC 1.12284</strain>
    </source>
</reference>
<gene>
    <name evidence="3" type="ORF">SAMN05216285_0932</name>
</gene>
<name>A0A1I0MG83_9EURY</name>
<evidence type="ECO:0000313" key="3">
    <source>
        <dbReference type="EMBL" id="SEV87365.1"/>
    </source>
</evidence>
<dbReference type="Proteomes" id="UP000183275">
    <property type="component" value="Unassembled WGS sequence"/>
</dbReference>
<dbReference type="InterPro" id="IPR002145">
    <property type="entry name" value="CopG"/>
</dbReference>
<dbReference type="AlphaFoldDB" id="A0A1I0MG83"/>
<protein>
    <submittedName>
        <fullName evidence="3">Ribbon-helix-helix protein, copG family</fullName>
    </submittedName>
</protein>
<sequence length="77" mass="8651">MGRQSSSDTVAPEPSRSRLETAETLGRVTFRMTDDQLAALESLVDDDVYHSRSEAIRAGIQRLLDHHDRDDTDHGSR</sequence>